<accession>A0A7W5DIH6</accession>
<comment type="cofactor">
    <cofactor evidence="1 6">
        <name>FAD</name>
        <dbReference type="ChEBI" id="CHEBI:57692"/>
    </cofactor>
</comment>
<dbReference type="UniPathway" id="UPA00193"/>
<reference evidence="7 8" key="1">
    <citation type="submission" date="2020-08" db="EMBL/GenBank/DDBJ databases">
        <title>Genomic Encyclopedia of Type Strains, Phase III (KMG-III): the genomes of soil and plant-associated and newly described type strains.</title>
        <authorList>
            <person name="Whitman W."/>
        </authorList>
    </citation>
    <scope>NUCLEOTIDE SEQUENCE [LARGE SCALE GENOMIC DNA]</scope>
    <source>
        <strain evidence="7 8">CECT 7341</strain>
    </source>
</reference>
<dbReference type="SUPFAM" id="SSF51730">
    <property type="entry name" value="FAD-linked oxidoreductase"/>
    <property type="match status" value="1"/>
</dbReference>
<comment type="caution">
    <text evidence="7">The sequence shown here is derived from an EMBL/GenBank/DDBJ whole genome shotgun (WGS) entry which is preliminary data.</text>
</comment>
<keyword evidence="3 6" id="KW-0285">Flavoprotein</keyword>
<evidence type="ECO:0000256" key="2">
    <source>
        <dbReference type="ARBA" id="ARBA00004777"/>
    </source>
</evidence>
<keyword evidence="4 6" id="KW-0274">FAD</keyword>
<dbReference type="Proteomes" id="UP000563050">
    <property type="component" value="Unassembled WGS sequence"/>
</dbReference>
<keyword evidence="5 6" id="KW-0560">Oxidoreductase</keyword>
<evidence type="ECO:0000313" key="7">
    <source>
        <dbReference type="EMBL" id="MBB3183554.1"/>
    </source>
</evidence>
<dbReference type="RefSeq" id="WP_183313650.1">
    <property type="nucleotide sequence ID" value="NZ_JACHXQ010000002.1"/>
</dbReference>
<evidence type="ECO:0000256" key="3">
    <source>
        <dbReference type="ARBA" id="ARBA00022630"/>
    </source>
</evidence>
<dbReference type="AlphaFoldDB" id="A0A7W5DIH6"/>
<dbReference type="GO" id="GO:0006555">
    <property type="term" value="P:methionine metabolic process"/>
    <property type="evidence" value="ECO:0007669"/>
    <property type="project" value="InterPro"/>
</dbReference>
<dbReference type="InterPro" id="IPR029041">
    <property type="entry name" value="FAD-linked_oxidoreductase-like"/>
</dbReference>
<dbReference type="Pfam" id="PF02219">
    <property type="entry name" value="MTHFR"/>
    <property type="match status" value="1"/>
</dbReference>
<evidence type="ECO:0000256" key="4">
    <source>
        <dbReference type="ARBA" id="ARBA00022827"/>
    </source>
</evidence>
<dbReference type="Gene3D" id="3.20.20.220">
    <property type="match status" value="1"/>
</dbReference>
<dbReference type="GO" id="GO:0035999">
    <property type="term" value="P:tetrahydrofolate interconversion"/>
    <property type="evidence" value="ECO:0007669"/>
    <property type="project" value="UniProtKB-UniPathway"/>
</dbReference>
<evidence type="ECO:0000313" key="8">
    <source>
        <dbReference type="Proteomes" id="UP000563050"/>
    </source>
</evidence>
<evidence type="ECO:0000256" key="1">
    <source>
        <dbReference type="ARBA" id="ARBA00001974"/>
    </source>
</evidence>
<sequence>MNDINRAALSAGFGQRRRQATRFELLPIAGMQDAALTLPEGAVITVTCSPRHGLERTLEACEWLMARQFRVVPHLAARLVHDRAHLERLLDRLAALGARDAFVVGGDAERPLGKYPHGLALLEDMAGLTTRPERVGVPAYPEGHPRLTEGALQRDLEAKAALADYAVTQLCFEAAPLRAWRERQQRLGLTLPVFAGIPGVMDPARLLAIALRLGLGPSVRSLRRQSGWMRRLLRPSPYQPDGLLQGLEPVLGNAMGGFVGLHVFTFNRVAATRRWLEGHQALMPDEPAVDEAAGHPVISPQDTLA</sequence>
<name>A0A7W5DIH6_9GAMM</name>
<gene>
    <name evidence="7" type="ORF">FHR95_001095</name>
</gene>
<comment type="similarity">
    <text evidence="6">Belongs to the methylenetetrahydrofolate reductase family.</text>
</comment>
<evidence type="ECO:0000256" key="6">
    <source>
        <dbReference type="RuleBase" id="RU003862"/>
    </source>
</evidence>
<dbReference type="EMBL" id="JACHXQ010000002">
    <property type="protein sequence ID" value="MBB3183554.1"/>
    <property type="molecule type" value="Genomic_DNA"/>
</dbReference>
<comment type="pathway">
    <text evidence="2 6">One-carbon metabolism; tetrahydrofolate interconversion.</text>
</comment>
<dbReference type="InterPro" id="IPR003171">
    <property type="entry name" value="Mehydrof_redctse-like"/>
</dbReference>
<organism evidence="7 8">
    <name type="scientific">Halomonas fontilapidosi</name>
    <dbReference type="NCBI Taxonomy" id="616675"/>
    <lineage>
        <taxon>Bacteria</taxon>
        <taxon>Pseudomonadati</taxon>
        <taxon>Pseudomonadota</taxon>
        <taxon>Gammaproteobacteria</taxon>
        <taxon>Oceanospirillales</taxon>
        <taxon>Halomonadaceae</taxon>
        <taxon>Halomonas</taxon>
    </lineage>
</organism>
<protein>
    <recommendedName>
        <fullName evidence="6">Methylenetetrahydrofolate reductase</fullName>
    </recommendedName>
</protein>
<evidence type="ECO:0000256" key="5">
    <source>
        <dbReference type="ARBA" id="ARBA00023002"/>
    </source>
</evidence>
<dbReference type="GO" id="GO:0004489">
    <property type="term" value="F:methylenetetrahydrofolate reductase [NAD(P)H] activity"/>
    <property type="evidence" value="ECO:0007669"/>
    <property type="project" value="InterPro"/>
</dbReference>
<keyword evidence="8" id="KW-1185">Reference proteome</keyword>
<proteinExistence type="inferred from homology"/>